<dbReference type="Gene3D" id="3.40.720.10">
    <property type="entry name" value="Alkaline Phosphatase, subunit A"/>
    <property type="match status" value="1"/>
</dbReference>
<dbReference type="SUPFAM" id="SSF53649">
    <property type="entry name" value="Alkaline phosphatase-like"/>
    <property type="match status" value="1"/>
</dbReference>
<comment type="similarity">
    <text evidence="1">Belongs to the sulfatase family.</text>
</comment>
<organism evidence="4 5">
    <name type="scientific">Blastopirellula retiformator</name>
    <dbReference type="NCBI Taxonomy" id="2527970"/>
    <lineage>
        <taxon>Bacteria</taxon>
        <taxon>Pseudomonadati</taxon>
        <taxon>Planctomycetota</taxon>
        <taxon>Planctomycetia</taxon>
        <taxon>Pirellulales</taxon>
        <taxon>Pirellulaceae</taxon>
        <taxon>Blastopirellula</taxon>
    </lineage>
</organism>
<sequence length="499" mass="55504">MADDMGYSDLGCYGGDIETPNLDKLAAGGVKFTNFYNTARCWPTRGALLSGYYAQQIHRDALPKLGGGGRGVRQNWARLLPDYLKPYGYRNYHSGKWHIDGKVLAAGFDRSLDMRNQGNFFTAKGNFEDDKPVKPAADESDYYSTIAVVDHAIDCLKEHSDKYADQPFFHYVAFIAPHFPLHALPEDIAKYRDNYLKGWDKVRQERFARLQEMGLLNTSLSALEPEVGPPYAFPDAIKKLGPGEINRPLPWTDLTDEQRRFQATKMAIHAAMVDRMDQEIGRLVEHLKAMGEYENTLILFASDNGASAEIMVRHGGHDPSAPMGSAASYLCLGPGFSSAANTPFRRHKTWVHEGGISTPLIAHWPSGIKARGELRNTPAHVIDIVPTILETVGAEKPAEWEGETIPAAPGKSLVPALAKDVTIDRDYIWWLHEGNRAIRVGNWKLVAAEGDAWELYDLSVDRAESSNLASQNPEKAKQLEALWTKQLEASIELAKKSTK</sequence>
<dbReference type="InterPro" id="IPR050738">
    <property type="entry name" value="Sulfatase"/>
</dbReference>
<gene>
    <name evidence="4" type="primary">atsA_4</name>
    <name evidence="4" type="ORF">Enr8_06450</name>
</gene>
<dbReference type="PANTHER" id="PTHR42693:SF53">
    <property type="entry name" value="ENDO-4-O-SULFATASE"/>
    <property type="match status" value="1"/>
</dbReference>
<keyword evidence="5" id="KW-1185">Reference proteome</keyword>
<name>A0A5C5VM46_9BACT</name>
<proteinExistence type="inferred from homology"/>
<protein>
    <submittedName>
        <fullName evidence="4">Arylsulfatase</fullName>
        <ecNumber evidence="4">3.1.6.1</ecNumber>
    </submittedName>
</protein>
<dbReference type="AlphaFoldDB" id="A0A5C5VM46"/>
<dbReference type="Pfam" id="PF00884">
    <property type="entry name" value="Sulfatase"/>
    <property type="match status" value="1"/>
</dbReference>
<comment type="caution">
    <text evidence="4">The sequence shown here is derived from an EMBL/GenBank/DDBJ whole genome shotgun (WGS) entry which is preliminary data.</text>
</comment>
<evidence type="ECO:0000313" key="5">
    <source>
        <dbReference type="Proteomes" id="UP000318878"/>
    </source>
</evidence>
<dbReference type="Gene3D" id="3.30.1120.10">
    <property type="match status" value="1"/>
</dbReference>
<dbReference type="EC" id="3.1.6.1" evidence="4"/>
<evidence type="ECO:0000313" key="4">
    <source>
        <dbReference type="EMBL" id="TWT38951.1"/>
    </source>
</evidence>
<reference evidence="4 5" key="1">
    <citation type="submission" date="2019-02" db="EMBL/GenBank/DDBJ databases">
        <title>Deep-cultivation of Planctomycetes and their phenomic and genomic characterization uncovers novel biology.</title>
        <authorList>
            <person name="Wiegand S."/>
            <person name="Jogler M."/>
            <person name="Boedeker C."/>
            <person name="Pinto D."/>
            <person name="Vollmers J."/>
            <person name="Rivas-Marin E."/>
            <person name="Kohn T."/>
            <person name="Peeters S.H."/>
            <person name="Heuer A."/>
            <person name="Rast P."/>
            <person name="Oberbeckmann S."/>
            <person name="Bunk B."/>
            <person name="Jeske O."/>
            <person name="Meyerdierks A."/>
            <person name="Storesund J.E."/>
            <person name="Kallscheuer N."/>
            <person name="Luecker S."/>
            <person name="Lage O.M."/>
            <person name="Pohl T."/>
            <person name="Merkel B.J."/>
            <person name="Hornburger P."/>
            <person name="Mueller R.-W."/>
            <person name="Bruemmer F."/>
            <person name="Labrenz M."/>
            <person name="Spormann A.M."/>
            <person name="Op Den Camp H."/>
            <person name="Overmann J."/>
            <person name="Amann R."/>
            <person name="Jetten M.S.M."/>
            <person name="Mascher T."/>
            <person name="Medema M.H."/>
            <person name="Devos D.P."/>
            <person name="Kaster A.-K."/>
            <person name="Ovreas L."/>
            <person name="Rohde M."/>
            <person name="Galperin M.Y."/>
            <person name="Jogler C."/>
        </authorList>
    </citation>
    <scope>NUCLEOTIDE SEQUENCE [LARGE SCALE GENOMIC DNA]</scope>
    <source>
        <strain evidence="4 5">Enr8</strain>
    </source>
</reference>
<dbReference type="EMBL" id="SJPF01000001">
    <property type="protein sequence ID" value="TWT38951.1"/>
    <property type="molecule type" value="Genomic_DNA"/>
</dbReference>
<dbReference type="InterPro" id="IPR000917">
    <property type="entry name" value="Sulfatase_N"/>
</dbReference>
<dbReference type="RefSeq" id="WP_246119928.1">
    <property type="nucleotide sequence ID" value="NZ_SJPF01000001.1"/>
</dbReference>
<dbReference type="CDD" id="cd16025">
    <property type="entry name" value="PAS_like"/>
    <property type="match status" value="1"/>
</dbReference>
<accession>A0A5C5VM46</accession>
<keyword evidence="2 4" id="KW-0378">Hydrolase</keyword>
<dbReference type="Proteomes" id="UP000318878">
    <property type="component" value="Unassembled WGS sequence"/>
</dbReference>
<evidence type="ECO:0000259" key="3">
    <source>
        <dbReference type="Pfam" id="PF00884"/>
    </source>
</evidence>
<feature type="domain" description="Sulfatase N-terminal" evidence="3">
    <location>
        <begin position="1"/>
        <end position="393"/>
    </location>
</feature>
<dbReference type="PANTHER" id="PTHR42693">
    <property type="entry name" value="ARYLSULFATASE FAMILY MEMBER"/>
    <property type="match status" value="1"/>
</dbReference>
<evidence type="ECO:0000256" key="2">
    <source>
        <dbReference type="ARBA" id="ARBA00022801"/>
    </source>
</evidence>
<dbReference type="InterPro" id="IPR017850">
    <property type="entry name" value="Alkaline_phosphatase_core_sf"/>
</dbReference>
<dbReference type="GO" id="GO:0004065">
    <property type="term" value="F:arylsulfatase activity"/>
    <property type="evidence" value="ECO:0007669"/>
    <property type="project" value="UniProtKB-EC"/>
</dbReference>
<evidence type="ECO:0000256" key="1">
    <source>
        <dbReference type="ARBA" id="ARBA00008779"/>
    </source>
</evidence>